<proteinExistence type="predicted"/>
<dbReference type="Proteomes" id="UP000438429">
    <property type="component" value="Unassembled WGS sequence"/>
</dbReference>
<gene>
    <name evidence="1" type="ORF">F2P81_017084</name>
</gene>
<name>A0A6A4S7N1_SCOMX</name>
<evidence type="ECO:0000313" key="1">
    <source>
        <dbReference type="EMBL" id="KAF0030353.1"/>
    </source>
</evidence>
<comment type="caution">
    <text evidence="1">The sequence shown here is derived from an EMBL/GenBank/DDBJ whole genome shotgun (WGS) entry which is preliminary data.</text>
</comment>
<evidence type="ECO:0000313" key="2">
    <source>
        <dbReference type="Proteomes" id="UP000438429"/>
    </source>
</evidence>
<dbReference type="AlphaFoldDB" id="A0A6A4S7N1"/>
<dbReference type="EMBL" id="VEVO01000015">
    <property type="protein sequence ID" value="KAF0030353.1"/>
    <property type="molecule type" value="Genomic_DNA"/>
</dbReference>
<reference evidence="1 2" key="1">
    <citation type="submission" date="2019-06" db="EMBL/GenBank/DDBJ databases">
        <title>Draft genomes of female and male turbot (Scophthalmus maximus).</title>
        <authorList>
            <person name="Xu H."/>
            <person name="Xu X.-W."/>
            <person name="Shao C."/>
            <person name="Chen S."/>
        </authorList>
    </citation>
    <scope>NUCLEOTIDE SEQUENCE [LARGE SCALE GENOMIC DNA]</scope>
    <source>
        <strain evidence="1">Ysfricsl-2016a</strain>
        <tissue evidence="1">Blood</tissue>
    </source>
</reference>
<sequence>MAVTRDFTFITYKVAQRYNVICTRGAQDKPRLDFCGLLEFAVHQQEVQSQFQRHGLYRMTGRHIGRQAAPLLDEPFDSDPHGVIEHSTMTLFHISD</sequence>
<protein>
    <submittedName>
        <fullName evidence="1">Uncharacterized protein</fullName>
    </submittedName>
</protein>
<organism evidence="1 2">
    <name type="scientific">Scophthalmus maximus</name>
    <name type="common">Turbot</name>
    <name type="synonym">Psetta maxima</name>
    <dbReference type="NCBI Taxonomy" id="52904"/>
    <lineage>
        <taxon>Eukaryota</taxon>
        <taxon>Metazoa</taxon>
        <taxon>Chordata</taxon>
        <taxon>Craniata</taxon>
        <taxon>Vertebrata</taxon>
        <taxon>Euteleostomi</taxon>
        <taxon>Actinopterygii</taxon>
        <taxon>Neopterygii</taxon>
        <taxon>Teleostei</taxon>
        <taxon>Neoteleostei</taxon>
        <taxon>Acanthomorphata</taxon>
        <taxon>Carangaria</taxon>
        <taxon>Pleuronectiformes</taxon>
        <taxon>Pleuronectoidei</taxon>
        <taxon>Scophthalmidae</taxon>
        <taxon>Scophthalmus</taxon>
    </lineage>
</organism>
<accession>A0A6A4S7N1</accession>